<evidence type="ECO:0000256" key="1">
    <source>
        <dbReference type="ARBA" id="ARBA00004533"/>
    </source>
</evidence>
<keyword evidence="8" id="KW-1185">Reference proteome</keyword>
<keyword evidence="5" id="KW-0472">Membrane</keyword>
<dbReference type="PANTHER" id="PTHR30606:SF10">
    <property type="entry name" value="PHOSPHATIDYLINOSITOL MANNOSIDE ACYLTRANSFERASE"/>
    <property type="match status" value="1"/>
</dbReference>
<dbReference type="Pfam" id="PF03279">
    <property type="entry name" value="Lip_A_acyltrans"/>
    <property type="match status" value="1"/>
</dbReference>
<dbReference type="PANTHER" id="PTHR30606">
    <property type="entry name" value="LIPID A BIOSYNTHESIS LAUROYL ACYLTRANSFERASE"/>
    <property type="match status" value="1"/>
</dbReference>
<dbReference type="RefSeq" id="WP_377366131.1">
    <property type="nucleotide sequence ID" value="NZ_JBHTMN010000007.1"/>
</dbReference>
<name>A0ABW4B0C9_9GAMM</name>
<comment type="caution">
    <text evidence="7">The sequence shown here is derived from an EMBL/GenBank/DDBJ whole genome shotgun (WGS) entry which is preliminary data.</text>
</comment>
<evidence type="ECO:0000256" key="3">
    <source>
        <dbReference type="ARBA" id="ARBA00022519"/>
    </source>
</evidence>
<reference evidence="8" key="1">
    <citation type="journal article" date="2019" name="Int. J. Syst. Evol. Microbiol.">
        <title>The Global Catalogue of Microorganisms (GCM) 10K type strain sequencing project: providing services to taxonomists for standard genome sequencing and annotation.</title>
        <authorList>
            <consortium name="The Broad Institute Genomics Platform"/>
            <consortium name="The Broad Institute Genome Sequencing Center for Infectious Disease"/>
            <person name="Wu L."/>
            <person name="Ma J."/>
        </authorList>
    </citation>
    <scope>NUCLEOTIDE SEQUENCE [LARGE SCALE GENOMIC DNA]</scope>
    <source>
        <strain evidence="8">JCM 30774</strain>
    </source>
</reference>
<evidence type="ECO:0000313" key="7">
    <source>
        <dbReference type="EMBL" id="MFD1382953.1"/>
    </source>
</evidence>
<keyword evidence="4" id="KW-0808">Transferase</keyword>
<evidence type="ECO:0000256" key="6">
    <source>
        <dbReference type="ARBA" id="ARBA00023315"/>
    </source>
</evidence>
<accession>A0ABW4B0C9</accession>
<dbReference type="GO" id="GO:0016746">
    <property type="term" value="F:acyltransferase activity"/>
    <property type="evidence" value="ECO:0007669"/>
    <property type="project" value="UniProtKB-KW"/>
</dbReference>
<dbReference type="Proteomes" id="UP001597059">
    <property type="component" value="Unassembled WGS sequence"/>
</dbReference>
<keyword evidence="6 7" id="KW-0012">Acyltransferase</keyword>
<dbReference type="EMBL" id="JBHTMN010000007">
    <property type="protein sequence ID" value="MFD1382953.1"/>
    <property type="molecule type" value="Genomic_DNA"/>
</dbReference>
<dbReference type="PIRSF" id="PIRSF026649">
    <property type="entry name" value="MsbB"/>
    <property type="match status" value="1"/>
</dbReference>
<evidence type="ECO:0000256" key="5">
    <source>
        <dbReference type="ARBA" id="ARBA00023136"/>
    </source>
</evidence>
<comment type="subcellular location">
    <subcellularLocation>
        <location evidence="1">Cell inner membrane</location>
    </subcellularLocation>
</comment>
<organism evidence="7 8">
    <name type="scientific">Rhodanobacter aciditrophus</name>
    <dbReference type="NCBI Taxonomy" id="1623218"/>
    <lineage>
        <taxon>Bacteria</taxon>
        <taxon>Pseudomonadati</taxon>
        <taxon>Pseudomonadota</taxon>
        <taxon>Gammaproteobacteria</taxon>
        <taxon>Lysobacterales</taxon>
        <taxon>Rhodanobacteraceae</taxon>
        <taxon>Rhodanobacter</taxon>
    </lineage>
</organism>
<gene>
    <name evidence="7" type="ORF">ACFQ45_06230</name>
</gene>
<sequence>MSESVPSSPIVRLLKTLSFLPFSWVRGLGRLVGFWGLRFDRRTRKAIDQNLALCLPEMDKEQRMRIRNSRLRHIGQTFAEMSHVWTKPAEDILAMCREGKGSESFRNAVAAEGGVIVLAPHIGNWEIMNIYINSIRPLTAMYRPSKDPSLDAFILAARERSGSVLVPTDRRGVLQTVKTLKSDGVVGMLPDQVPGQGSGEFAPFFGHQAYTMTLASQLARKTGASVFVVGALQTSKGFEIVSVEVDEDFYSEDIKTSVKGLNASVERLVRVRPEQYQWEYKRFKLQPDGALSLYKEHTS</sequence>
<evidence type="ECO:0000256" key="2">
    <source>
        <dbReference type="ARBA" id="ARBA00022475"/>
    </source>
</evidence>
<keyword evidence="2" id="KW-1003">Cell membrane</keyword>
<evidence type="ECO:0000313" key="8">
    <source>
        <dbReference type="Proteomes" id="UP001597059"/>
    </source>
</evidence>
<protein>
    <submittedName>
        <fullName evidence="7">Lysophospholipid acyltransferase family protein</fullName>
    </submittedName>
</protein>
<dbReference type="InterPro" id="IPR004960">
    <property type="entry name" value="LipA_acyltrans"/>
</dbReference>
<keyword evidence="3" id="KW-0997">Cell inner membrane</keyword>
<dbReference type="CDD" id="cd07984">
    <property type="entry name" value="LPLAT_LABLAT-like"/>
    <property type="match status" value="1"/>
</dbReference>
<proteinExistence type="predicted"/>
<evidence type="ECO:0000256" key="4">
    <source>
        <dbReference type="ARBA" id="ARBA00022679"/>
    </source>
</evidence>